<evidence type="ECO:0000313" key="2">
    <source>
        <dbReference type="EMBL" id="CAK0840857.1"/>
    </source>
</evidence>
<gene>
    <name evidence="2" type="ORF">PCOR1329_LOCUS36197</name>
</gene>
<dbReference type="Proteomes" id="UP001189429">
    <property type="component" value="Unassembled WGS sequence"/>
</dbReference>
<name>A0ABN9T705_9DINO</name>
<evidence type="ECO:0000313" key="3">
    <source>
        <dbReference type="Proteomes" id="UP001189429"/>
    </source>
</evidence>
<accession>A0ABN9T705</accession>
<protein>
    <recommendedName>
        <fullName evidence="4">DNA-directed DNA polymerase</fullName>
    </recommendedName>
</protein>
<reference evidence="2" key="1">
    <citation type="submission" date="2023-10" db="EMBL/GenBank/DDBJ databases">
        <authorList>
            <person name="Chen Y."/>
            <person name="Shah S."/>
            <person name="Dougan E. K."/>
            <person name="Thang M."/>
            <person name="Chan C."/>
        </authorList>
    </citation>
    <scope>NUCLEOTIDE SEQUENCE [LARGE SCALE GENOMIC DNA]</scope>
</reference>
<evidence type="ECO:0000256" key="1">
    <source>
        <dbReference type="SAM" id="MobiDB-lite"/>
    </source>
</evidence>
<organism evidence="2 3">
    <name type="scientific">Prorocentrum cordatum</name>
    <dbReference type="NCBI Taxonomy" id="2364126"/>
    <lineage>
        <taxon>Eukaryota</taxon>
        <taxon>Sar</taxon>
        <taxon>Alveolata</taxon>
        <taxon>Dinophyceae</taxon>
        <taxon>Prorocentrales</taxon>
        <taxon>Prorocentraceae</taxon>
        <taxon>Prorocentrum</taxon>
    </lineage>
</organism>
<feature type="compositionally biased region" description="Basic and acidic residues" evidence="1">
    <location>
        <begin position="297"/>
        <end position="311"/>
    </location>
</feature>
<keyword evidence="3" id="KW-1185">Reference proteome</keyword>
<sequence length="506" mass="54797">ALAILEDELARISLKLNLDKSAAYIPERSVNGLGTDPAITKLKQVEGGLPALGSAFGGEFETELGVYSVAAQPALRRLASARHLAKECARFRGEGREEASWQAAWHVLHRVASKALVYDVRTLEPEVSLPLAEELDAVINDSARALLGVQADDGWTNDTSMQLHWPSVLGGMGFGSATLGARLGRLAALGQCLPVARQHLRALLPDAAEEDILNAIPLDGAERMLDWLKETHGIELSVSGTIARESEPRWNLRARFDPIRGLYSTVSKVAQEAQRADMLARHSAAEQASQREGANAARRDPAESERLKSKEATMCGKPCDRLGDHAQLCGVGRGRYRVHNAVAACLRRFAMQSGVEAETEEVCPPLLQGEPGAEDAVEARLDVHLWGHGPELHEDWVDATVTNPFRLERRRQAAQEDAHGALTAEKAKFKRYGEGRGGVAVSPVGLEAWGRFGPHALAVLEKLALQRSSRGGGPPARCLQRWRAEIGAATIRALAETASSATRERE</sequence>
<dbReference type="EMBL" id="CAUYUJ010014405">
    <property type="protein sequence ID" value="CAK0840857.1"/>
    <property type="molecule type" value="Genomic_DNA"/>
</dbReference>
<feature type="non-terminal residue" evidence="2">
    <location>
        <position position="1"/>
    </location>
</feature>
<proteinExistence type="predicted"/>
<comment type="caution">
    <text evidence="2">The sequence shown here is derived from an EMBL/GenBank/DDBJ whole genome shotgun (WGS) entry which is preliminary data.</text>
</comment>
<feature type="non-terminal residue" evidence="2">
    <location>
        <position position="506"/>
    </location>
</feature>
<evidence type="ECO:0008006" key="4">
    <source>
        <dbReference type="Google" id="ProtNLM"/>
    </source>
</evidence>
<feature type="region of interest" description="Disordered" evidence="1">
    <location>
        <begin position="277"/>
        <end position="311"/>
    </location>
</feature>